<gene>
    <name evidence="4" type="ORF">H9727_01080</name>
</gene>
<dbReference type="Gene3D" id="3.40.190.10">
    <property type="entry name" value="Periplasmic binding protein-like II"/>
    <property type="match status" value="2"/>
</dbReference>
<evidence type="ECO:0000259" key="3">
    <source>
        <dbReference type="SMART" id="SM00062"/>
    </source>
</evidence>
<keyword evidence="1 2" id="KW-0732">Signal</keyword>
<sequence length="322" mass="34653">MKKILIAAVSALLVGALAVSFTACAKQERMRVVDVMLTGEQYCYAVNNEKTDELMTNINNALKKLVGSKPYNPELDPTTDAEGISYDYTGDGVAEEKVTIKALYDAEEAGTLGTIGSDFLTSLPSGADRNQYLVVATNAEFPPFESTSGDSFTGIDMHVAKILAQELHRELVILDMDFEVVIQTVNNGNADLGMAGLTYNETRAQMVTFSLPYYQTTQRIAVRESDYHLFENCTNEAEVRAVIEGMGNISAGGADGQSGYAYIAGDVNFGEKFVGFDNVTAKGYTSVALAVRDLSLGKVKFVAADKDTLQDAVDTTNESIGA</sequence>
<dbReference type="PANTHER" id="PTHR35936:SF17">
    <property type="entry name" value="ARGININE-BINDING EXTRACELLULAR PROTEIN ARTP"/>
    <property type="match status" value="1"/>
</dbReference>
<evidence type="ECO:0000256" key="1">
    <source>
        <dbReference type="ARBA" id="ARBA00022729"/>
    </source>
</evidence>
<reference evidence="4" key="2">
    <citation type="submission" date="2021-04" db="EMBL/GenBank/DDBJ databases">
        <authorList>
            <person name="Gilroy R."/>
        </authorList>
    </citation>
    <scope>NUCLEOTIDE SEQUENCE</scope>
    <source>
        <strain evidence="4">CHK187-5294</strain>
    </source>
</reference>
<feature type="domain" description="Solute-binding protein family 3/N-terminal" evidence="3">
    <location>
        <begin position="132"/>
        <end position="320"/>
    </location>
</feature>
<protein>
    <submittedName>
        <fullName evidence="4">Transporter substrate-binding domain-containing protein</fullName>
    </submittedName>
</protein>
<feature type="chain" id="PRO_5039632810" evidence="2">
    <location>
        <begin position="26"/>
        <end position="322"/>
    </location>
</feature>
<reference evidence="4" key="1">
    <citation type="journal article" date="2021" name="PeerJ">
        <title>Extensive microbial diversity within the chicken gut microbiome revealed by metagenomics and culture.</title>
        <authorList>
            <person name="Gilroy R."/>
            <person name="Ravi A."/>
            <person name="Getino M."/>
            <person name="Pursley I."/>
            <person name="Horton D.L."/>
            <person name="Alikhan N.F."/>
            <person name="Baker D."/>
            <person name="Gharbi K."/>
            <person name="Hall N."/>
            <person name="Watson M."/>
            <person name="Adriaenssens E.M."/>
            <person name="Foster-Nyarko E."/>
            <person name="Jarju S."/>
            <person name="Secka A."/>
            <person name="Antonio M."/>
            <person name="Oren A."/>
            <person name="Chaudhuri R.R."/>
            <person name="La Ragione R."/>
            <person name="Hildebrand F."/>
            <person name="Pallen M.J."/>
        </authorList>
    </citation>
    <scope>NUCLEOTIDE SEQUENCE</scope>
    <source>
        <strain evidence="4">CHK187-5294</strain>
    </source>
</reference>
<dbReference type="SMART" id="SM00062">
    <property type="entry name" value="PBPb"/>
    <property type="match status" value="1"/>
</dbReference>
<evidence type="ECO:0000256" key="2">
    <source>
        <dbReference type="SAM" id="SignalP"/>
    </source>
</evidence>
<feature type="signal peptide" evidence="2">
    <location>
        <begin position="1"/>
        <end position="25"/>
    </location>
</feature>
<dbReference type="InterPro" id="IPR001638">
    <property type="entry name" value="Solute-binding_3/MltF_N"/>
</dbReference>
<dbReference type="EMBL" id="DXCL01000008">
    <property type="protein sequence ID" value="HIZ02861.1"/>
    <property type="molecule type" value="Genomic_DNA"/>
</dbReference>
<evidence type="ECO:0000313" key="4">
    <source>
        <dbReference type="EMBL" id="HIZ02861.1"/>
    </source>
</evidence>
<dbReference type="Proteomes" id="UP000824132">
    <property type="component" value="Unassembled WGS sequence"/>
</dbReference>
<proteinExistence type="predicted"/>
<dbReference type="SUPFAM" id="SSF53850">
    <property type="entry name" value="Periplasmic binding protein-like II"/>
    <property type="match status" value="1"/>
</dbReference>
<comment type="caution">
    <text evidence="4">The sequence shown here is derived from an EMBL/GenBank/DDBJ whole genome shotgun (WGS) entry which is preliminary data.</text>
</comment>
<name>A0A9D2A7I1_9FIRM</name>
<dbReference type="PANTHER" id="PTHR35936">
    <property type="entry name" value="MEMBRANE-BOUND LYTIC MUREIN TRANSGLYCOSYLASE F"/>
    <property type="match status" value="1"/>
</dbReference>
<dbReference type="PROSITE" id="PS51257">
    <property type="entry name" value="PROKAR_LIPOPROTEIN"/>
    <property type="match status" value="1"/>
</dbReference>
<organism evidence="4 5">
    <name type="scientific">Candidatus Borkfalkia avistercoris</name>
    <dbReference type="NCBI Taxonomy" id="2838504"/>
    <lineage>
        <taxon>Bacteria</taxon>
        <taxon>Bacillati</taxon>
        <taxon>Bacillota</taxon>
        <taxon>Clostridia</taxon>
        <taxon>Christensenellales</taxon>
        <taxon>Christensenellaceae</taxon>
        <taxon>Candidatus Borkfalkia</taxon>
    </lineage>
</organism>
<evidence type="ECO:0000313" key="5">
    <source>
        <dbReference type="Proteomes" id="UP000824132"/>
    </source>
</evidence>
<dbReference type="Pfam" id="PF00497">
    <property type="entry name" value="SBP_bac_3"/>
    <property type="match status" value="1"/>
</dbReference>
<accession>A0A9D2A7I1</accession>
<dbReference type="AlphaFoldDB" id="A0A9D2A7I1"/>